<sequence>MRVMKSTRFKMIALALVIAMLPLLTAACGYYKLKFPEEINMADMSAHSGHAHGAAAEPGGTGAATAAASCAEMVEPASNAPVRAFELTAQKTKVDIGGGKTSDAWTFDGTTPGPELRVKQGERIVVTLTNKDIDKGVTIHWHGVVLPCSQDGVAGVTQDAVWPGEAFTYEFVAKHAGTYWYHSHQQSSEQATHGLIGRLIVEPRENAFRYDKDYAVTLQHLNGKHWLTNGRRGGADLTAAPGESVRLRLINSTSEVQWMGVAGAEFRVISMDGQDLNEPDVISGQWIPVGGGQRYDVLFTMPESGQVEVYSREKPALTARVGEGAEPARLDKDAPAFDFTAYGKPVDDGITADMKFDRTYELVLGPIDINGKRFHEIPPIIVKEGEWIKVKFKHKLGAEHPMHLHGHLFKVLTKNGKPLTGSPIYADSILLFMGDEYEVAFQADNPGLWMEHCHNLGHAANGMSMMVNYEGVTTPYRVGTKSGNLPD</sequence>
<dbReference type="PROSITE" id="PS51257">
    <property type="entry name" value="PROKAR_LIPOPROTEIN"/>
    <property type="match status" value="1"/>
</dbReference>
<dbReference type="CDD" id="cd13861">
    <property type="entry name" value="CuRO_1_CumA_like"/>
    <property type="match status" value="1"/>
</dbReference>
<gene>
    <name evidence="7" type="ORF">NQZ67_20225</name>
</gene>
<evidence type="ECO:0000259" key="4">
    <source>
        <dbReference type="Pfam" id="PF00394"/>
    </source>
</evidence>
<dbReference type="Pfam" id="PF07731">
    <property type="entry name" value="Cu-oxidase_2"/>
    <property type="match status" value="1"/>
</dbReference>
<dbReference type="InterPro" id="IPR002355">
    <property type="entry name" value="Cu_oxidase_Cu_BS"/>
</dbReference>
<evidence type="ECO:0000313" key="7">
    <source>
        <dbReference type="EMBL" id="MCR2806212.1"/>
    </source>
</evidence>
<evidence type="ECO:0000259" key="6">
    <source>
        <dbReference type="Pfam" id="PF07732"/>
    </source>
</evidence>
<proteinExistence type="predicted"/>
<dbReference type="InterPro" id="IPR008972">
    <property type="entry name" value="Cupredoxin"/>
</dbReference>
<dbReference type="PANTHER" id="PTHR11709">
    <property type="entry name" value="MULTI-COPPER OXIDASE"/>
    <property type="match status" value="1"/>
</dbReference>
<comment type="caution">
    <text evidence="7">The sequence shown here is derived from an EMBL/GenBank/DDBJ whole genome shotgun (WGS) entry which is preliminary data.</text>
</comment>
<dbReference type="InterPro" id="IPR045087">
    <property type="entry name" value="Cu-oxidase_fam"/>
</dbReference>
<feature type="domain" description="Plastocyanin-like" evidence="4">
    <location>
        <begin position="222"/>
        <end position="303"/>
    </location>
</feature>
<organism evidence="7 8">
    <name type="scientific">Paenibacillus soyae</name>
    <dbReference type="NCBI Taxonomy" id="2969249"/>
    <lineage>
        <taxon>Bacteria</taxon>
        <taxon>Bacillati</taxon>
        <taxon>Bacillota</taxon>
        <taxon>Bacilli</taxon>
        <taxon>Bacillales</taxon>
        <taxon>Paenibacillaceae</taxon>
        <taxon>Paenibacillus</taxon>
    </lineage>
</organism>
<evidence type="ECO:0000256" key="3">
    <source>
        <dbReference type="ARBA" id="ARBA00023008"/>
    </source>
</evidence>
<evidence type="ECO:0000256" key="1">
    <source>
        <dbReference type="ARBA" id="ARBA00022723"/>
    </source>
</evidence>
<dbReference type="InterPro" id="IPR011706">
    <property type="entry name" value="Cu-oxidase_C"/>
</dbReference>
<dbReference type="InterPro" id="IPR011707">
    <property type="entry name" value="Cu-oxidase-like_N"/>
</dbReference>
<dbReference type="GO" id="GO:0005507">
    <property type="term" value="F:copper ion binding"/>
    <property type="evidence" value="ECO:0007669"/>
    <property type="project" value="InterPro"/>
</dbReference>
<protein>
    <submittedName>
        <fullName evidence="7">Multicopper oxidase family protein</fullName>
    </submittedName>
</protein>
<feature type="domain" description="Plastocyanin-like" evidence="6">
    <location>
        <begin position="89"/>
        <end position="205"/>
    </location>
</feature>
<dbReference type="AlphaFoldDB" id="A0A9X2SCL8"/>
<dbReference type="Proteomes" id="UP001141950">
    <property type="component" value="Unassembled WGS sequence"/>
</dbReference>
<dbReference type="InterPro" id="IPR001117">
    <property type="entry name" value="Cu-oxidase_2nd"/>
</dbReference>
<evidence type="ECO:0000256" key="2">
    <source>
        <dbReference type="ARBA" id="ARBA00023002"/>
    </source>
</evidence>
<dbReference type="Gene3D" id="2.60.40.420">
    <property type="entry name" value="Cupredoxins - blue copper proteins"/>
    <property type="match status" value="2"/>
</dbReference>
<dbReference type="SUPFAM" id="SSF49503">
    <property type="entry name" value="Cupredoxins"/>
    <property type="match status" value="3"/>
</dbReference>
<dbReference type="PANTHER" id="PTHR11709:SF394">
    <property type="entry name" value="FI03373P-RELATED"/>
    <property type="match status" value="1"/>
</dbReference>
<evidence type="ECO:0000259" key="5">
    <source>
        <dbReference type="Pfam" id="PF07731"/>
    </source>
</evidence>
<dbReference type="Pfam" id="PF07732">
    <property type="entry name" value="Cu-oxidase_3"/>
    <property type="match status" value="1"/>
</dbReference>
<keyword evidence="8" id="KW-1185">Reference proteome</keyword>
<dbReference type="RefSeq" id="WP_257449526.1">
    <property type="nucleotide sequence ID" value="NZ_JANIPJ010000015.1"/>
</dbReference>
<dbReference type="EMBL" id="JANIPJ010000015">
    <property type="protein sequence ID" value="MCR2806212.1"/>
    <property type="molecule type" value="Genomic_DNA"/>
</dbReference>
<dbReference type="Pfam" id="PF00394">
    <property type="entry name" value="Cu-oxidase"/>
    <property type="match status" value="1"/>
</dbReference>
<dbReference type="CDD" id="cd04202">
    <property type="entry name" value="CuRO_D2_2dMcoN_like"/>
    <property type="match status" value="1"/>
</dbReference>
<reference evidence="7" key="1">
    <citation type="submission" date="2022-08" db="EMBL/GenBank/DDBJ databases">
        <title>The genomic sequence of strain Paenibacillus sp. SCIV0701.</title>
        <authorList>
            <person name="Zhao H."/>
        </authorList>
    </citation>
    <scope>NUCLEOTIDE SEQUENCE</scope>
    <source>
        <strain evidence="7">SCIV0701</strain>
    </source>
</reference>
<accession>A0A9X2SCL8</accession>
<keyword evidence="2" id="KW-0560">Oxidoreductase</keyword>
<keyword evidence="3" id="KW-0186">Copper</keyword>
<feature type="domain" description="Plastocyanin-like" evidence="5">
    <location>
        <begin position="360"/>
        <end position="468"/>
    </location>
</feature>
<keyword evidence="1" id="KW-0479">Metal-binding</keyword>
<dbReference type="GO" id="GO:0016491">
    <property type="term" value="F:oxidoreductase activity"/>
    <property type="evidence" value="ECO:0007669"/>
    <property type="project" value="UniProtKB-KW"/>
</dbReference>
<evidence type="ECO:0000313" key="8">
    <source>
        <dbReference type="Proteomes" id="UP001141950"/>
    </source>
</evidence>
<name>A0A9X2SCL8_9BACL</name>
<dbReference type="PROSITE" id="PS00080">
    <property type="entry name" value="MULTICOPPER_OXIDASE2"/>
    <property type="match status" value="1"/>
</dbReference>